<reference evidence="2" key="2">
    <citation type="journal article" date="2015" name="Fish Shellfish Immunol.">
        <title>Early steps in the European eel (Anguilla anguilla)-Vibrio vulnificus interaction in the gills: Role of the RtxA13 toxin.</title>
        <authorList>
            <person name="Callol A."/>
            <person name="Pajuelo D."/>
            <person name="Ebbesson L."/>
            <person name="Teles M."/>
            <person name="MacKenzie S."/>
            <person name="Amaro C."/>
        </authorList>
    </citation>
    <scope>NUCLEOTIDE SEQUENCE</scope>
</reference>
<sequence length="21" mass="2400">MLTFTSSKPSKTIMSRQLKNT</sequence>
<organism evidence="2">
    <name type="scientific">Anguilla anguilla</name>
    <name type="common">European freshwater eel</name>
    <name type="synonym">Muraena anguilla</name>
    <dbReference type="NCBI Taxonomy" id="7936"/>
    <lineage>
        <taxon>Eukaryota</taxon>
        <taxon>Metazoa</taxon>
        <taxon>Chordata</taxon>
        <taxon>Craniata</taxon>
        <taxon>Vertebrata</taxon>
        <taxon>Euteleostomi</taxon>
        <taxon>Actinopterygii</taxon>
        <taxon>Neopterygii</taxon>
        <taxon>Teleostei</taxon>
        <taxon>Anguilliformes</taxon>
        <taxon>Anguillidae</taxon>
        <taxon>Anguilla</taxon>
    </lineage>
</organism>
<feature type="region of interest" description="Disordered" evidence="1">
    <location>
        <begin position="1"/>
        <end position="21"/>
    </location>
</feature>
<dbReference type="EMBL" id="GBXM01079938">
    <property type="protein sequence ID" value="JAH28639.1"/>
    <property type="molecule type" value="Transcribed_RNA"/>
</dbReference>
<protein>
    <submittedName>
        <fullName evidence="2">Uncharacterized protein</fullName>
    </submittedName>
</protein>
<reference evidence="2" key="1">
    <citation type="submission" date="2014-11" db="EMBL/GenBank/DDBJ databases">
        <authorList>
            <person name="Amaro Gonzalez C."/>
        </authorList>
    </citation>
    <scope>NUCLEOTIDE SEQUENCE</scope>
</reference>
<evidence type="ECO:0000256" key="1">
    <source>
        <dbReference type="SAM" id="MobiDB-lite"/>
    </source>
</evidence>
<proteinExistence type="predicted"/>
<dbReference type="AlphaFoldDB" id="A0A0E9RHQ2"/>
<evidence type="ECO:0000313" key="2">
    <source>
        <dbReference type="EMBL" id="JAH28639.1"/>
    </source>
</evidence>
<accession>A0A0E9RHQ2</accession>
<name>A0A0E9RHQ2_ANGAN</name>